<feature type="compositionally biased region" description="Low complexity" evidence="3">
    <location>
        <begin position="1"/>
        <end position="22"/>
    </location>
</feature>
<dbReference type="Gene3D" id="3.80.10.10">
    <property type="entry name" value="Ribonuclease Inhibitor"/>
    <property type="match status" value="1"/>
</dbReference>
<dbReference type="EMBL" id="RRYP01000655">
    <property type="protein sequence ID" value="TNV87050.1"/>
    <property type="molecule type" value="Genomic_DNA"/>
</dbReference>
<dbReference type="InterPro" id="IPR001611">
    <property type="entry name" value="Leu-rich_rpt"/>
</dbReference>
<dbReference type="PROSITE" id="PS51450">
    <property type="entry name" value="LRR"/>
    <property type="match status" value="2"/>
</dbReference>
<dbReference type="InterPro" id="IPR000048">
    <property type="entry name" value="IQ_motif_EF-hand-BS"/>
</dbReference>
<dbReference type="Pfam" id="PF00612">
    <property type="entry name" value="IQ"/>
    <property type="match status" value="2"/>
</dbReference>
<keyword evidence="1" id="KW-0433">Leucine-rich repeat</keyword>
<dbReference type="Gene3D" id="1.20.5.190">
    <property type="match status" value="1"/>
</dbReference>
<dbReference type="PANTHER" id="PTHR46723">
    <property type="entry name" value="LEUCINE-RICH REPEAT AND IQ DOMAIN-CONTAINING PROTEIN 3"/>
    <property type="match status" value="1"/>
</dbReference>
<dbReference type="Proteomes" id="UP000785679">
    <property type="component" value="Unassembled WGS sequence"/>
</dbReference>
<comment type="caution">
    <text evidence="4">The sequence shown here is derived from an EMBL/GenBank/DDBJ whole genome shotgun (WGS) entry which is preliminary data.</text>
</comment>
<organism evidence="4 5">
    <name type="scientific">Halteria grandinella</name>
    <dbReference type="NCBI Taxonomy" id="5974"/>
    <lineage>
        <taxon>Eukaryota</taxon>
        <taxon>Sar</taxon>
        <taxon>Alveolata</taxon>
        <taxon>Ciliophora</taxon>
        <taxon>Intramacronucleata</taxon>
        <taxon>Spirotrichea</taxon>
        <taxon>Stichotrichia</taxon>
        <taxon>Sporadotrichida</taxon>
        <taxon>Halteriidae</taxon>
        <taxon>Halteria</taxon>
    </lineage>
</organism>
<accession>A0A8J8T9W4</accession>
<sequence>MLYNASAKANNSGGATQQQQQQSPVIPLTEGELLERTNSKTLDGINVISLRARGLAQCLGLLSQCYNLEIAYMQYNKISLQDMSMHLWKFGNIQKIDLSNNQIKKLPEARVFEQLGRLQILYLHDNLITQWEDLSAVKGAMNLIHLTLSRNPVTQIAGYRTQIVNQVLQLKALDDFIITDEERVEFNSPIAMRFRALSNYMKIVISKFQENIEAPNHIFNLEVDVYRVKRLFERNSPSIRIQSFYRGYRVRTQAYFSATDRVKAAIKIQKVFRGWIYRLKIKRELQKLLKDQGLEELLLNQPQYRRFKASAVIGAAAYRFTKKIRREKLELRSAIKIQTFFRKQTTKHKAYYTQLNLEKDPRIYFLKEQRLDFQKILRMVLEKNKVIKKVYTLDKLKTMISVSTDYQMIRYPNPLIFKRQTVPIVQFTQPTAHSKLTVNKGMTSLLRNGQPVSNLYLRFTGMDYEKDVLSKLHKRRFCNTSNEDVCLVPNIKRVKNTKKKRVTAREPKVHQTKVFDNYQEVMLFQTDDTFLMKCLCECIWSHNLNEDHEIFMVFLPILMERVAAAVRIQQSWRAFRIRKRQKAVIMRNQVIYPVNEFCLARAIIQKRAVNCISQWWKSFKLTRRLEALASIKKYISKIDQPTIYIEESIYTYFSFIFAQKKWTLRFIEQNLKFDFKHPLDAEPNFVAPVVPHLNVMRKSERQLNNNSGLTHHMPMNLGDQTINSEIDQSHEQIQHQFSSTITASKSDNTWHIVFANSTQQTHRFKYHPVPRWVTTVIPEFDKYKLSDDQISIFFGKEYGIIHKASFDNMPEVRDFNEIVDPQHKTMNMNLGLRFISINCASVSEAQKRALFVALLSYNMKERSFIRMFTSTTLGDGMCIKSLYDIWKQYRIENPETRMHALLNNNTMLTQSQQDQQVLSIKEVREKREKQGKQLHTGFALTEGARWEYEDLSKLRYDRVMSHRPPELVAKRQYKKGKSLPAKIDPYVYLHSSQVEAIRLNSGEKRAAMSIELKMRGTMVMDESSVNWTQKYIHKLSQGNELANSQPSNIVASHLQMIKAGNAPPTTAPIGIFNPRGQNNRNLAPGFYYHTSSKEPIAVVKNINMESPEKDQFKGPKRLKTRPLDHTQVISAERTTKAGTAIPSTRLGESQNVSVSLPPQTAGSNTIYKSINNKSTNFNTSVLPSQTGSPVRYGTAGLPGGRHVSTIQSSGGLTHNSQAFSQGHLQPSGGFHKMNMSQDSMMQLAGEDQNIWLLRRQREEEAEQRELVRESMAKEVDAKREKIAYTKKLNEVMKHVMRDEKKASMEMYIKFKQEEKELIRDIRSQDMQRINTHHQVNKSVVHTHFEVKKRRSEERDFALNFNQIRNMIAKQTKAGEMIKVKTQTVKNNKANAREIKNQEQEFIERKKQQQALSQNHSNNNLQTKQALPVVEFDTCEIQEMTFNQRQGVQTAAVSPTGGRGSLGQRARKIIQLRRDTNQTFNSSNNYTMQDQNAFHGMRHGDSFQTAKNNASMTGEAQNISSAYETQRVLDYAPNHVRDHFADISLRVPNKKMIVAYQPPFQGAGAPLPQYALAHNRTQSLMPPISAGSMSSGGASFMPPGSKQSQRPTFIQEQFPLAGPGEIRGNPGGYKLTHSQRYGQIVG</sequence>
<feature type="region of interest" description="Disordered" evidence="3">
    <location>
        <begin position="1"/>
        <end position="24"/>
    </location>
</feature>
<protein>
    <submittedName>
        <fullName evidence="4">Uncharacterized protein</fullName>
    </submittedName>
</protein>
<proteinExistence type="predicted"/>
<evidence type="ECO:0000256" key="3">
    <source>
        <dbReference type="SAM" id="MobiDB-lite"/>
    </source>
</evidence>
<evidence type="ECO:0000256" key="1">
    <source>
        <dbReference type="ARBA" id="ARBA00022614"/>
    </source>
</evidence>
<reference evidence="4" key="1">
    <citation type="submission" date="2019-06" db="EMBL/GenBank/DDBJ databases">
        <authorList>
            <person name="Zheng W."/>
        </authorList>
    </citation>
    <scope>NUCLEOTIDE SEQUENCE</scope>
    <source>
        <strain evidence="4">QDHG01</strain>
    </source>
</reference>
<dbReference type="Pfam" id="PF12799">
    <property type="entry name" value="LRR_4"/>
    <property type="match status" value="1"/>
</dbReference>
<dbReference type="SMART" id="SM00015">
    <property type="entry name" value="IQ"/>
    <property type="match status" value="4"/>
</dbReference>
<evidence type="ECO:0000256" key="2">
    <source>
        <dbReference type="ARBA" id="ARBA00022737"/>
    </source>
</evidence>
<dbReference type="InterPro" id="IPR025875">
    <property type="entry name" value="Leu-rich_rpt_4"/>
</dbReference>
<name>A0A8J8T9W4_HALGN</name>
<gene>
    <name evidence="4" type="ORF">FGO68_gene14311</name>
</gene>
<dbReference type="SUPFAM" id="SSF52075">
    <property type="entry name" value="Outer arm dynein light chain 1"/>
    <property type="match status" value="1"/>
</dbReference>
<dbReference type="OrthoDB" id="301841at2759"/>
<evidence type="ECO:0000313" key="5">
    <source>
        <dbReference type="Proteomes" id="UP000785679"/>
    </source>
</evidence>
<evidence type="ECO:0000313" key="4">
    <source>
        <dbReference type="EMBL" id="TNV87050.1"/>
    </source>
</evidence>
<dbReference type="PROSITE" id="PS50096">
    <property type="entry name" value="IQ"/>
    <property type="match status" value="3"/>
</dbReference>
<keyword evidence="2" id="KW-0677">Repeat</keyword>
<keyword evidence="5" id="KW-1185">Reference proteome</keyword>
<dbReference type="InterPro" id="IPR032675">
    <property type="entry name" value="LRR_dom_sf"/>
</dbReference>
<dbReference type="PANTHER" id="PTHR46723:SF1">
    <property type="entry name" value="LEUCINE-RICH REPEAT AND IQ DOMAIN-CONTAINING PROTEIN 3"/>
    <property type="match status" value="1"/>
</dbReference>
<dbReference type="InterPro" id="IPR052859">
    <property type="entry name" value="LRR-IQ_domain_protein"/>
</dbReference>